<dbReference type="NCBIfam" id="NF033749">
    <property type="entry name" value="bact_hemeryth"/>
    <property type="match status" value="1"/>
</dbReference>
<dbReference type="GO" id="GO:0046872">
    <property type="term" value="F:metal ion binding"/>
    <property type="evidence" value="ECO:0007669"/>
    <property type="project" value="UniProtKB-KW"/>
</dbReference>
<evidence type="ECO:0000259" key="5">
    <source>
        <dbReference type="Pfam" id="PF01814"/>
    </source>
</evidence>
<dbReference type="OrthoDB" id="9774644at2"/>
<dbReference type="InterPro" id="IPR016131">
    <property type="entry name" value="Haemerythrin_Fe_BS"/>
</dbReference>
<keyword evidence="4" id="KW-0408">Iron</keyword>
<dbReference type="InterPro" id="IPR012827">
    <property type="entry name" value="Hemerythrin_metal-bd"/>
</dbReference>
<dbReference type="RefSeq" id="WP_010943560.1">
    <property type="nucleotide sequence ID" value="NC_002939.5"/>
</dbReference>
<dbReference type="NCBIfam" id="TIGR02481">
    <property type="entry name" value="hemeryth_dom"/>
    <property type="match status" value="1"/>
</dbReference>
<proteinExistence type="inferred from homology"/>
<gene>
    <name evidence="6" type="ordered locus">GSU2929</name>
</gene>
<evidence type="ECO:0000256" key="1">
    <source>
        <dbReference type="ARBA" id="ARBA00010587"/>
    </source>
</evidence>
<name>Q748S2_GEOSL</name>
<dbReference type="InterPro" id="IPR050669">
    <property type="entry name" value="Hemerythrin"/>
</dbReference>
<organism evidence="6 7">
    <name type="scientific">Geobacter sulfurreducens (strain ATCC 51573 / DSM 12127 / PCA)</name>
    <dbReference type="NCBI Taxonomy" id="243231"/>
    <lineage>
        <taxon>Bacteria</taxon>
        <taxon>Pseudomonadati</taxon>
        <taxon>Thermodesulfobacteriota</taxon>
        <taxon>Desulfuromonadia</taxon>
        <taxon>Geobacterales</taxon>
        <taxon>Geobacteraceae</taxon>
        <taxon>Geobacter</taxon>
    </lineage>
</organism>
<dbReference type="SMR" id="Q748S2"/>
<dbReference type="EMBL" id="AE017180">
    <property type="protein sequence ID" value="AAR36321.1"/>
    <property type="molecule type" value="Genomic_DNA"/>
</dbReference>
<dbReference type="PANTHER" id="PTHR37164:SF1">
    <property type="entry name" value="BACTERIOHEMERYTHRIN"/>
    <property type="match status" value="1"/>
</dbReference>
<dbReference type="Gene3D" id="1.20.120.50">
    <property type="entry name" value="Hemerythrin-like"/>
    <property type="match status" value="1"/>
</dbReference>
<dbReference type="InterPro" id="IPR035938">
    <property type="entry name" value="Hemerythrin-like_sf"/>
</dbReference>
<evidence type="ECO:0000256" key="4">
    <source>
        <dbReference type="ARBA" id="ARBA00023004"/>
    </source>
</evidence>
<protein>
    <submittedName>
        <fullName evidence="6">Hemerythrin family protein</fullName>
    </submittedName>
</protein>
<dbReference type="HOGENOM" id="CLU_086902_3_1_7"/>
<sequence>MAIGWRDDLLTGVVEVDDQHKELFRRFGELLTACNQGKGGEEVLRLFNFLDDYVVKHFAAEERIMRQHGYPDYLEHKQQHQGFTRRLEELKRQFRDEGAGLSLVITTNHVMIEWLSRHIEKMDKEIAKYVK</sequence>
<dbReference type="EnsemblBacteria" id="AAR36321">
    <property type="protein sequence ID" value="AAR36321"/>
    <property type="gene ID" value="GSU2929"/>
</dbReference>
<dbReference type="PROSITE" id="PS00550">
    <property type="entry name" value="HEMERYTHRINS"/>
    <property type="match status" value="1"/>
</dbReference>
<dbReference type="PATRIC" id="fig|243231.5.peg.2956"/>
<keyword evidence="3" id="KW-0479">Metal-binding</keyword>
<reference evidence="6 7" key="1">
    <citation type="journal article" date="2003" name="Science">
        <title>Genome of Geobacter sulfurreducens: metal reduction in subsurface environments.</title>
        <authorList>
            <person name="Methe B.A."/>
            <person name="Nelson K.E."/>
            <person name="Eisen J.A."/>
            <person name="Paulsen I.T."/>
            <person name="Nelson W."/>
            <person name="Heidelberg J.F."/>
            <person name="Wu D."/>
            <person name="Wu M."/>
            <person name="Ward N."/>
            <person name="Beanan M.J."/>
            <person name="Dodson R.J."/>
            <person name="Madupu R."/>
            <person name="Brinkac L.M."/>
            <person name="Daugherty S.C."/>
            <person name="DeBoy R.T."/>
            <person name="Durkin A.S."/>
            <person name="Gwinn M."/>
            <person name="Kolonay J.F."/>
            <person name="Sullivan S.A."/>
            <person name="Haft D.H."/>
            <person name="Selengut J."/>
            <person name="Davidsen T.M."/>
            <person name="Zafar N."/>
            <person name="White O."/>
            <person name="Tran B."/>
            <person name="Romero C."/>
            <person name="Forberger H.A."/>
            <person name="Weidman J."/>
            <person name="Khouri H."/>
            <person name="Feldblyum T.V."/>
            <person name="Utterback T.R."/>
            <person name="Van Aken S.E."/>
            <person name="Lovley D.R."/>
            <person name="Fraser C.M."/>
        </authorList>
    </citation>
    <scope>NUCLEOTIDE SEQUENCE [LARGE SCALE GENOMIC DNA]</scope>
    <source>
        <strain evidence="7">ATCC 51573 / DSM 12127 / PCA</strain>
    </source>
</reference>
<accession>Q748S2</accession>
<dbReference type="GO" id="GO:0005344">
    <property type="term" value="F:oxygen carrier activity"/>
    <property type="evidence" value="ECO:0007669"/>
    <property type="project" value="UniProtKB-KW"/>
</dbReference>
<dbReference type="AlphaFoldDB" id="Q748S2"/>
<evidence type="ECO:0000256" key="3">
    <source>
        <dbReference type="ARBA" id="ARBA00022723"/>
    </source>
</evidence>
<dbReference type="PANTHER" id="PTHR37164">
    <property type="entry name" value="BACTERIOHEMERYTHRIN"/>
    <property type="match status" value="1"/>
</dbReference>
<dbReference type="Pfam" id="PF01814">
    <property type="entry name" value="Hemerythrin"/>
    <property type="match status" value="1"/>
</dbReference>
<dbReference type="STRING" id="243231.GSU2929"/>
<keyword evidence="2" id="KW-0561">Oxygen transport</keyword>
<keyword evidence="2" id="KW-0813">Transport</keyword>
<dbReference type="KEGG" id="gsu:GSU2929"/>
<dbReference type="CDD" id="cd12107">
    <property type="entry name" value="Hemerythrin"/>
    <property type="match status" value="1"/>
</dbReference>
<comment type="similarity">
    <text evidence="1">Belongs to the hemerythrin family.</text>
</comment>
<keyword evidence="7" id="KW-1185">Reference proteome</keyword>
<dbReference type="InParanoid" id="Q748S2"/>
<evidence type="ECO:0000313" key="7">
    <source>
        <dbReference type="Proteomes" id="UP000000577"/>
    </source>
</evidence>
<dbReference type="Proteomes" id="UP000000577">
    <property type="component" value="Chromosome"/>
</dbReference>
<dbReference type="eggNOG" id="COG2703">
    <property type="taxonomic scope" value="Bacteria"/>
</dbReference>
<reference evidence="6 7" key="2">
    <citation type="journal article" date="2012" name="BMC Genomics">
        <title>Comparative genomic analysis of Geobacter sulfurreducens KN400, a strain with enhanced capacity for extracellular electron transfer and electricity production.</title>
        <authorList>
            <person name="Butler J.E."/>
            <person name="Young N.D."/>
            <person name="Aklujkar M."/>
            <person name="Lovley D.R."/>
        </authorList>
    </citation>
    <scope>NUCLEOTIDE SEQUENCE [LARGE SCALE GENOMIC DNA]</scope>
    <source>
        <strain evidence="7">ATCC 51573 / DSM 12127 / PCA</strain>
    </source>
</reference>
<feature type="domain" description="Hemerythrin-like" evidence="5">
    <location>
        <begin position="12"/>
        <end position="128"/>
    </location>
</feature>
<evidence type="ECO:0000313" key="6">
    <source>
        <dbReference type="EMBL" id="AAR36321.1"/>
    </source>
</evidence>
<dbReference type="SUPFAM" id="SSF47188">
    <property type="entry name" value="Hemerythrin-like"/>
    <property type="match status" value="1"/>
</dbReference>
<dbReference type="InterPro" id="IPR012312">
    <property type="entry name" value="Hemerythrin-like"/>
</dbReference>
<evidence type="ECO:0000256" key="2">
    <source>
        <dbReference type="ARBA" id="ARBA00022621"/>
    </source>
</evidence>